<proteinExistence type="predicted"/>
<comment type="caution">
    <text evidence="2">The sequence shown here is derived from an EMBL/GenBank/DDBJ whole genome shotgun (WGS) entry which is preliminary data.</text>
</comment>
<dbReference type="Gene3D" id="1.25.40.20">
    <property type="entry name" value="Ankyrin repeat-containing domain"/>
    <property type="match status" value="1"/>
</dbReference>
<evidence type="ECO:0000256" key="1">
    <source>
        <dbReference type="SAM" id="MobiDB-lite"/>
    </source>
</evidence>
<protein>
    <submittedName>
        <fullName evidence="2">Uncharacterized protein</fullName>
    </submittedName>
</protein>
<dbReference type="InterPro" id="IPR052050">
    <property type="entry name" value="SecEffector_AnkRepeat"/>
</dbReference>
<organism evidence="2 3">
    <name type="scientific">Chaetoceros tenuissimus</name>
    <dbReference type="NCBI Taxonomy" id="426638"/>
    <lineage>
        <taxon>Eukaryota</taxon>
        <taxon>Sar</taxon>
        <taxon>Stramenopiles</taxon>
        <taxon>Ochrophyta</taxon>
        <taxon>Bacillariophyta</taxon>
        <taxon>Coscinodiscophyceae</taxon>
        <taxon>Chaetocerotophycidae</taxon>
        <taxon>Chaetocerotales</taxon>
        <taxon>Chaetocerotaceae</taxon>
        <taxon>Chaetoceros</taxon>
    </lineage>
</organism>
<evidence type="ECO:0000313" key="3">
    <source>
        <dbReference type="Proteomes" id="UP001054902"/>
    </source>
</evidence>
<reference evidence="2 3" key="1">
    <citation type="journal article" date="2021" name="Sci. Rep.">
        <title>The genome of the diatom Chaetoceros tenuissimus carries an ancient integrated fragment of an extant virus.</title>
        <authorList>
            <person name="Hongo Y."/>
            <person name="Kimura K."/>
            <person name="Takaki Y."/>
            <person name="Yoshida Y."/>
            <person name="Baba S."/>
            <person name="Kobayashi G."/>
            <person name="Nagasaki K."/>
            <person name="Hano T."/>
            <person name="Tomaru Y."/>
        </authorList>
    </citation>
    <scope>NUCLEOTIDE SEQUENCE [LARGE SCALE GENOMIC DNA]</scope>
    <source>
        <strain evidence="2 3">NIES-3715</strain>
    </source>
</reference>
<feature type="compositionally biased region" description="Basic and acidic residues" evidence="1">
    <location>
        <begin position="11"/>
        <end position="22"/>
    </location>
</feature>
<dbReference type="Proteomes" id="UP001054902">
    <property type="component" value="Unassembled WGS sequence"/>
</dbReference>
<keyword evidence="3" id="KW-1185">Reference proteome</keyword>
<name>A0AAD3D2V3_9STRA</name>
<feature type="region of interest" description="Disordered" evidence="1">
    <location>
        <begin position="1"/>
        <end position="31"/>
    </location>
</feature>
<dbReference type="EMBL" id="BLLK01000049">
    <property type="protein sequence ID" value="GFH55540.1"/>
    <property type="molecule type" value="Genomic_DNA"/>
</dbReference>
<evidence type="ECO:0000313" key="2">
    <source>
        <dbReference type="EMBL" id="GFH55540.1"/>
    </source>
</evidence>
<gene>
    <name evidence="2" type="ORF">CTEN210_12016</name>
</gene>
<dbReference type="InterPro" id="IPR036770">
    <property type="entry name" value="Ankyrin_rpt-contain_sf"/>
</dbReference>
<accession>A0AAD3D2V3</accession>
<dbReference type="SUPFAM" id="SSF48403">
    <property type="entry name" value="Ankyrin repeat"/>
    <property type="match status" value="1"/>
</dbReference>
<dbReference type="PANTHER" id="PTHR46586:SF3">
    <property type="entry name" value="ANKYRIN REPEAT-CONTAINING PROTEIN"/>
    <property type="match status" value="1"/>
</dbReference>
<dbReference type="AlphaFoldDB" id="A0AAD3D2V3"/>
<dbReference type="PANTHER" id="PTHR46586">
    <property type="entry name" value="ANKYRIN REPEAT-CONTAINING PROTEIN"/>
    <property type="match status" value="1"/>
</dbReference>
<sequence length="703" mass="81367">MSLSVIGEVTETGRKRARREEAPPCSSTRSCSLEVSNENDRALSRAKKLSSKIHSLYNEFPEMKFLIDFENLKLNVEAAVEKYAEEVEESKNSITLPDELVRKCLAFLGKGHYGSIALTSKKLWKTYKEEFGRETGYLEMATSVDLASHCFNELCTTLKEKDEIIKAAAVNGNVDFLRYAVSNGHDLFQLVKMNYKRNYGVEGLHYALENEKKYSSKLIERGHLHVLKYLHEELNHFLGLQRYCEPAIQHGQLEILEWLLSIGCLGDDDLDFDFVDFCRYAIKSGKLKVLKWLLQRGFRIVGCGYKIIADAVRSESLEMIQYCFDEGFNRVQNTLVQEALKEIKNVKVFRLMYDLGYDYRGIDGWYHTASAEYFEIIKFLRSISIPWDDDILREIVEHGTLEMLQYAYEEGCSWTTHGEEYSVLFGSDEFSFAKLEFLMETGCKFDHDNPLNYSLLERRELALLDYFIGIDSIFDNELLKKMFNHNGSEPWFVGISYLLEKGKHLEKFRSIEEVFQRRHSIDGIKYFHSQGLPWCLDPSRNTQLLSKIACFNDLDGVKWAYENGCKGGNSIPYVEVECGSSGMRCLCNPNWRVNKIFFERNGMLHNPSLSETESRMEIFVNAEEIDAKNAQEIGASHLKSLYSWFHIDFAILKILIDHGYTFRSISEQKSVTKEAYRYCCEHSQNEDYRKRFALFVGMGVRGL</sequence>